<comment type="caution">
    <text evidence="3">The sequence shown here is derived from an EMBL/GenBank/DDBJ whole genome shotgun (WGS) entry which is preliminary data.</text>
</comment>
<sequence>MSFAGLFFIAVLANLAIDILANYAYSIVGERGGKMLIKPASALIEDYDGFSQLAHAVNEPVFLTKEGEGDLVLMSIQYYEAHFVNAGRPAVPAAAAGTGRPGKGDSVMTEGLLGLVLKELYQRAPRGLQVAGIHVFAIHYAEAIESGRLNKKEILRVAGLPESYQTELSKGVNLARYVCVKEDMARQIHQIQSSLEPIG</sequence>
<gene>
    <name evidence="3" type="ORF">KQI82_02945</name>
</gene>
<evidence type="ECO:0000256" key="1">
    <source>
        <dbReference type="SAM" id="Phobius"/>
    </source>
</evidence>
<organism evidence="3 4">
    <name type="scientific">Dysosmobacter acutus</name>
    <dbReference type="NCBI Taxonomy" id="2841504"/>
    <lineage>
        <taxon>Bacteria</taxon>
        <taxon>Bacillati</taxon>
        <taxon>Bacillota</taxon>
        <taxon>Clostridia</taxon>
        <taxon>Eubacteriales</taxon>
        <taxon>Oscillospiraceae</taxon>
        <taxon>Dysosmobacter</taxon>
    </lineage>
</organism>
<name>A0ABS6F6H3_9FIRM</name>
<feature type="transmembrane region" description="Helical" evidence="1">
    <location>
        <begin position="6"/>
        <end position="28"/>
    </location>
</feature>
<evidence type="ECO:0000313" key="4">
    <source>
        <dbReference type="Proteomes" id="UP000787672"/>
    </source>
</evidence>
<dbReference type="EMBL" id="JAHLQN010000001">
    <property type="protein sequence ID" value="MBU5625894.1"/>
    <property type="molecule type" value="Genomic_DNA"/>
</dbReference>
<keyword evidence="4" id="KW-1185">Reference proteome</keyword>
<evidence type="ECO:0000259" key="2">
    <source>
        <dbReference type="Pfam" id="PF24718"/>
    </source>
</evidence>
<dbReference type="InterPro" id="IPR056975">
    <property type="entry name" value="HTH_73"/>
</dbReference>
<feature type="domain" description="HTH-like" evidence="2">
    <location>
        <begin position="113"/>
        <end position="179"/>
    </location>
</feature>
<dbReference type="Pfam" id="PF24718">
    <property type="entry name" value="HTH_73"/>
    <property type="match status" value="1"/>
</dbReference>
<reference evidence="3 4" key="1">
    <citation type="submission" date="2021-06" db="EMBL/GenBank/DDBJ databases">
        <authorList>
            <person name="Sun Q."/>
            <person name="Li D."/>
        </authorList>
    </citation>
    <scope>NUCLEOTIDE SEQUENCE [LARGE SCALE GENOMIC DNA]</scope>
    <source>
        <strain evidence="3 4">MSJ-2</strain>
    </source>
</reference>
<keyword evidence="1" id="KW-0812">Transmembrane</keyword>
<proteinExistence type="predicted"/>
<evidence type="ECO:0000313" key="3">
    <source>
        <dbReference type="EMBL" id="MBU5625894.1"/>
    </source>
</evidence>
<keyword evidence="1" id="KW-0472">Membrane</keyword>
<dbReference type="RefSeq" id="WP_216558526.1">
    <property type="nucleotide sequence ID" value="NZ_JAHLQN010000001.1"/>
</dbReference>
<accession>A0ABS6F6H3</accession>
<dbReference type="Proteomes" id="UP000787672">
    <property type="component" value="Unassembled WGS sequence"/>
</dbReference>
<keyword evidence="1" id="KW-1133">Transmembrane helix</keyword>
<protein>
    <recommendedName>
        <fullName evidence="2">HTH-like domain-containing protein</fullName>
    </recommendedName>
</protein>